<dbReference type="AlphaFoldDB" id="A0A3S5AVC9"/>
<comment type="caution">
    <text evidence="1">The sequence shown here is derived from an EMBL/GenBank/DDBJ whole genome shotgun (WGS) entry which is preliminary data.</text>
</comment>
<name>A0A3S5AVC9_9PLAT</name>
<evidence type="ECO:0000313" key="1">
    <source>
        <dbReference type="EMBL" id="VEL38653.1"/>
    </source>
</evidence>
<keyword evidence="2" id="KW-1185">Reference proteome</keyword>
<protein>
    <submittedName>
        <fullName evidence="1">Uncharacterized protein</fullName>
    </submittedName>
</protein>
<gene>
    <name evidence="1" type="ORF">PXEA_LOCUS32093</name>
</gene>
<proteinExistence type="predicted"/>
<sequence length="678" mass="72206">MKPTHWDPYFDRLCQKLSVCLDISRRSQTGLPGDLWCMATLRPVFVRSARAGIASDLVEAIRQCVLQAQGSPPLAILDPKIHSWTPSPGLPMSSSDFLQPSTMQTASAFLPPAQVRQHDLTLTDDPNSASQYLPCSGTYAVLESGELLSALGVTCLTSLVEGENLSGEVNLNIRRSIDLGTQGVWRAELSSTSSMPRASAKCLMFHKGVTSTPNYGPPFRTIDNISTSAKVLTSQFSSPAPLLHVNSRADPFSVSLPFPSPPTNGLSPDFSCPTISIASVLSNSSAHDTTAGYLVSSIPTSLIDSPVSPTAQMTAKTTYPTEMSASIASCFQTNQLEKSMSVASKGLNYPGFSSITYNDPAFADSYSVQQATASNRQSDLFTTGPYQLSDQLTSRYFSPFVNSLSSELLSPAESVMPLLKKQTMHPLSSGLNAIGWTTIVPVGQTTPNYLANRFSKPTTLSDGKTIAFNNPKLTDMTRYLIHASSLGLTYSPLSYAQLTDPSITHVLPFPQTKLASSSVVVTASPTSLTTFTGVPNFAFPSGLGASISAYCPCIACQQMAADSARILVSMAVGLTPSASLPPNLTLISGQLAETHTLANQPSVHPGLPTNSGNLDGHNEDKSVCSASAVEERGTCKVSYLVVQAGAKTRFTCDVSPTLKDTNGRNKFDYNSRIKTSVI</sequence>
<organism evidence="1 2">
    <name type="scientific">Protopolystoma xenopodis</name>
    <dbReference type="NCBI Taxonomy" id="117903"/>
    <lineage>
        <taxon>Eukaryota</taxon>
        <taxon>Metazoa</taxon>
        <taxon>Spiralia</taxon>
        <taxon>Lophotrochozoa</taxon>
        <taxon>Platyhelminthes</taxon>
        <taxon>Monogenea</taxon>
        <taxon>Polyopisthocotylea</taxon>
        <taxon>Polystomatidea</taxon>
        <taxon>Polystomatidae</taxon>
        <taxon>Protopolystoma</taxon>
    </lineage>
</organism>
<evidence type="ECO:0000313" key="2">
    <source>
        <dbReference type="Proteomes" id="UP000784294"/>
    </source>
</evidence>
<reference evidence="1" key="1">
    <citation type="submission" date="2018-11" db="EMBL/GenBank/DDBJ databases">
        <authorList>
            <consortium name="Pathogen Informatics"/>
        </authorList>
    </citation>
    <scope>NUCLEOTIDE SEQUENCE</scope>
</reference>
<dbReference type="Proteomes" id="UP000784294">
    <property type="component" value="Unassembled WGS sequence"/>
</dbReference>
<dbReference type="EMBL" id="CAAALY010258542">
    <property type="protein sequence ID" value="VEL38653.1"/>
    <property type="molecule type" value="Genomic_DNA"/>
</dbReference>
<accession>A0A3S5AVC9</accession>